<dbReference type="PRINTS" id="PR00475">
    <property type="entry name" value="HEXOKINASE"/>
</dbReference>
<keyword evidence="6 8" id="KW-0067">ATP-binding</keyword>
<protein>
    <recommendedName>
        <fullName evidence="8">Phosphotransferase</fullName>
        <ecNumber evidence="8">2.7.1.-</ecNumber>
    </recommendedName>
</protein>
<proteinExistence type="inferred from homology"/>
<accession>A0A1B7P0U3</accession>
<organism evidence="11 12">
    <name type="scientific">Emergomyces africanus</name>
    <dbReference type="NCBI Taxonomy" id="1955775"/>
    <lineage>
        <taxon>Eukaryota</taxon>
        <taxon>Fungi</taxon>
        <taxon>Dikarya</taxon>
        <taxon>Ascomycota</taxon>
        <taxon>Pezizomycotina</taxon>
        <taxon>Eurotiomycetes</taxon>
        <taxon>Eurotiomycetidae</taxon>
        <taxon>Onygenales</taxon>
        <taxon>Ajellomycetaceae</taxon>
        <taxon>Emergomyces</taxon>
    </lineage>
</organism>
<evidence type="ECO:0000256" key="6">
    <source>
        <dbReference type="ARBA" id="ARBA00022840"/>
    </source>
</evidence>
<dbReference type="EMBL" id="LGUA01000279">
    <property type="protein sequence ID" value="OAX82624.1"/>
    <property type="molecule type" value="Genomic_DNA"/>
</dbReference>
<dbReference type="EC" id="2.7.1.-" evidence="8"/>
<sequence>MASPPSSSPVIEEAHRIATLFEYPAEEVNRGVKEFIREMDEGLERDGATLRQIPSYVTAVPDGTEKGVYLAVDLGGTNFRVCSVNLHGDSTFSISQSKIAIPHELMVTQHGEELFSFLALQIEEFLRTHLSEHYAAHVEKRQTGQVTEPYAEEQIFDLGFTFSFPVDQHGINKGSLIRWTKGFDIDEVIGQDICKLLQDEIDQRHLPVRVAALVNDTVGTLMARSYSSSQKTKALIGAIFGTGTNGAYVEKLSRVTKMDKLNGDTKYDKTTGEMVINIEWGSFDNPLSVLPNTHFDAELDSHSVNPGIQMFEKRVSGMFLGEILRLALLAMSKDPAVNLFRNDPATTVPQDSGLYKAWGIDTSFLSTVKADHLPDLDETRTQVKLELGIDNPSTDDCRAVKILVHAIGKRAARLSAVALGAVIISTGKLQEGDGVADIGVDGSVVEHYPGFEAYLRQAFREIPEIGEKGEKRITLGVAKDGSGVGAALGALVARQAARRR</sequence>
<dbReference type="PANTHER" id="PTHR19443:SF30">
    <property type="entry name" value="GLUCOKINASE-1-RELATED"/>
    <property type="match status" value="1"/>
</dbReference>
<dbReference type="GO" id="GO:0005739">
    <property type="term" value="C:mitochondrion"/>
    <property type="evidence" value="ECO:0007669"/>
    <property type="project" value="TreeGrafter"/>
</dbReference>
<evidence type="ECO:0000256" key="8">
    <source>
        <dbReference type="RuleBase" id="RU362007"/>
    </source>
</evidence>
<dbReference type="Pfam" id="PF03727">
    <property type="entry name" value="Hexokinase_2"/>
    <property type="match status" value="1"/>
</dbReference>
<dbReference type="GO" id="GO:0005536">
    <property type="term" value="F:D-glucose binding"/>
    <property type="evidence" value="ECO:0007669"/>
    <property type="project" value="InterPro"/>
</dbReference>
<gene>
    <name evidence="11" type="ORF">ACJ72_03031</name>
</gene>
<name>A0A1B7P0U3_9EURO</name>
<dbReference type="InterPro" id="IPR001312">
    <property type="entry name" value="Hexokinase"/>
</dbReference>
<dbReference type="Gene3D" id="3.40.367.20">
    <property type="match status" value="1"/>
</dbReference>
<evidence type="ECO:0000256" key="2">
    <source>
        <dbReference type="ARBA" id="ARBA00009225"/>
    </source>
</evidence>
<evidence type="ECO:0000313" key="12">
    <source>
        <dbReference type="Proteomes" id="UP000091918"/>
    </source>
</evidence>
<dbReference type="GO" id="GO:0001678">
    <property type="term" value="P:intracellular glucose homeostasis"/>
    <property type="evidence" value="ECO:0007669"/>
    <property type="project" value="InterPro"/>
</dbReference>
<dbReference type="OrthoDB" id="419537at2759"/>
<dbReference type="PANTHER" id="PTHR19443">
    <property type="entry name" value="HEXOKINASE"/>
    <property type="match status" value="1"/>
</dbReference>
<dbReference type="Pfam" id="PF00349">
    <property type="entry name" value="Hexokinase_1"/>
    <property type="match status" value="1"/>
</dbReference>
<dbReference type="GO" id="GO:0004340">
    <property type="term" value="F:glucokinase activity"/>
    <property type="evidence" value="ECO:0007669"/>
    <property type="project" value="TreeGrafter"/>
</dbReference>
<comment type="caution">
    <text evidence="11">The sequence shown here is derived from an EMBL/GenBank/DDBJ whole genome shotgun (WGS) entry which is preliminary data.</text>
</comment>
<dbReference type="GO" id="GO:0008865">
    <property type="term" value="F:fructokinase activity"/>
    <property type="evidence" value="ECO:0007669"/>
    <property type="project" value="TreeGrafter"/>
</dbReference>
<evidence type="ECO:0000256" key="3">
    <source>
        <dbReference type="ARBA" id="ARBA00022679"/>
    </source>
</evidence>
<evidence type="ECO:0000256" key="1">
    <source>
        <dbReference type="ARBA" id="ARBA00004888"/>
    </source>
</evidence>
<keyword evidence="7 8" id="KW-0324">Glycolysis</keyword>
<keyword evidence="4 8" id="KW-0547">Nucleotide-binding</keyword>
<dbReference type="InterPro" id="IPR019807">
    <property type="entry name" value="Hexokinase_BS"/>
</dbReference>
<evidence type="ECO:0000259" key="10">
    <source>
        <dbReference type="Pfam" id="PF03727"/>
    </source>
</evidence>
<dbReference type="GO" id="GO:0006006">
    <property type="term" value="P:glucose metabolic process"/>
    <property type="evidence" value="ECO:0007669"/>
    <property type="project" value="TreeGrafter"/>
</dbReference>
<dbReference type="GO" id="GO:0005829">
    <property type="term" value="C:cytosol"/>
    <property type="evidence" value="ECO:0007669"/>
    <property type="project" value="TreeGrafter"/>
</dbReference>
<keyword evidence="5 8" id="KW-0418">Kinase</keyword>
<dbReference type="Gene3D" id="3.30.420.40">
    <property type="match status" value="1"/>
</dbReference>
<dbReference type="InterPro" id="IPR022673">
    <property type="entry name" value="Hexokinase_C"/>
</dbReference>
<comment type="pathway">
    <text evidence="1">Carbohydrate degradation; glycolysis; D-glyceraldehyde 3-phosphate and glycerone phosphate from D-glucose: step 1/4.</text>
</comment>
<dbReference type="PROSITE" id="PS00378">
    <property type="entry name" value="HEXOKINASE_1"/>
    <property type="match status" value="1"/>
</dbReference>
<dbReference type="GO" id="GO:0005524">
    <property type="term" value="F:ATP binding"/>
    <property type="evidence" value="ECO:0007669"/>
    <property type="project" value="UniProtKB-UniRule"/>
</dbReference>
<comment type="similarity">
    <text evidence="2 8">Belongs to the hexokinase family.</text>
</comment>
<evidence type="ECO:0000256" key="4">
    <source>
        <dbReference type="ARBA" id="ARBA00022741"/>
    </source>
</evidence>
<dbReference type="STRING" id="1658172.A0A1B7P0U3"/>
<dbReference type="Proteomes" id="UP000091918">
    <property type="component" value="Unassembled WGS sequence"/>
</dbReference>
<dbReference type="FunFam" id="3.30.420.40:FF:000034">
    <property type="entry name" value="Phosphotransferase"/>
    <property type="match status" value="1"/>
</dbReference>
<evidence type="ECO:0000313" key="11">
    <source>
        <dbReference type="EMBL" id="OAX82624.1"/>
    </source>
</evidence>
<dbReference type="SUPFAM" id="SSF53067">
    <property type="entry name" value="Actin-like ATPase domain"/>
    <property type="match status" value="2"/>
</dbReference>
<dbReference type="InterPro" id="IPR022672">
    <property type="entry name" value="Hexokinase_N"/>
</dbReference>
<evidence type="ECO:0000259" key="9">
    <source>
        <dbReference type="Pfam" id="PF00349"/>
    </source>
</evidence>
<dbReference type="InterPro" id="IPR043129">
    <property type="entry name" value="ATPase_NBD"/>
</dbReference>
<dbReference type="PROSITE" id="PS51748">
    <property type="entry name" value="HEXOKINASE_2"/>
    <property type="match status" value="1"/>
</dbReference>
<keyword evidence="12" id="KW-1185">Reference proteome</keyword>
<feature type="domain" description="Hexokinase N-terminal" evidence="9">
    <location>
        <begin position="14"/>
        <end position="226"/>
    </location>
</feature>
<keyword evidence="3 8" id="KW-0808">Transferase</keyword>
<feature type="domain" description="Hexokinase C-terminal" evidence="10">
    <location>
        <begin position="236"/>
        <end position="492"/>
    </location>
</feature>
<dbReference type="GO" id="GO:0006096">
    <property type="term" value="P:glycolytic process"/>
    <property type="evidence" value="ECO:0007669"/>
    <property type="project" value="UniProtKB-UniPathway"/>
</dbReference>
<dbReference type="UniPathway" id="UPA00109">
    <property type="reaction ID" value="UER00180"/>
</dbReference>
<evidence type="ECO:0000256" key="7">
    <source>
        <dbReference type="ARBA" id="ARBA00023152"/>
    </source>
</evidence>
<dbReference type="AlphaFoldDB" id="A0A1B7P0U3"/>
<evidence type="ECO:0000256" key="5">
    <source>
        <dbReference type="ARBA" id="ARBA00022777"/>
    </source>
</evidence>
<reference evidence="11 12" key="1">
    <citation type="submission" date="2015-07" db="EMBL/GenBank/DDBJ databases">
        <title>Emmonsia species relationships and genome sequence.</title>
        <authorList>
            <person name="Cuomo C.A."/>
            <person name="Schwartz I.S."/>
            <person name="Kenyon C."/>
            <person name="de Hoog G.S."/>
            <person name="Govender N.P."/>
            <person name="Botha A."/>
            <person name="Moreno L."/>
            <person name="de Vries M."/>
            <person name="Munoz J.F."/>
            <person name="Stielow J.B."/>
        </authorList>
    </citation>
    <scope>NUCLEOTIDE SEQUENCE [LARGE SCALE GENOMIC DNA]</scope>
    <source>
        <strain evidence="11 12">CBS 136260</strain>
    </source>
</reference>